<name>A0A8D8F0Y4_CULPI</name>
<feature type="transmembrane region" description="Helical" evidence="1">
    <location>
        <begin position="44"/>
        <end position="63"/>
    </location>
</feature>
<feature type="transmembrane region" description="Helical" evidence="1">
    <location>
        <begin position="6"/>
        <end position="37"/>
    </location>
</feature>
<sequence>MLSLNHYRPLIAIMCFSFEFSVIFALTLTFCVILYVLPKLAARAYDISLHVFLFVLFVKHMIFLRTPNSEFSCSFIHNTLVVFAFHTIFATKWFYTEKIW</sequence>
<accession>A0A8D8F0Y4</accession>
<keyword evidence="1" id="KW-0812">Transmembrane</keyword>
<reference evidence="2" key="1">
    <citation type="submission" date="2021-05" db="EMBL/GenBank/DDBJ databases">
        <authorList>
            <person name="Alioto T."/>
            <person name="Alioto T."/>
            <person name="Gomez Garrido J."/>
        </authorList>
    </citation>
    <scope>NUCLEOTIDE SEQUENCE</scope>
</reference>
<evidence type="ECO:0000256" key="1">
    <source>
        <dbReference type="SAM" id="Phobius"/>
    </source>
</evidence>
<feature type="transmembrane region" description="Helical" evidence="1">
    <location>
        <begin position="75"/>
        <end position="95"/>
    </location>
</feature>
<evidence type="ECO:0000313" key="2">
    <source>
        <dbReference type="EMBL" id="CAG6455232.1"/>
    </source>
</evidence>
<proteinExistence type="predicted"/>
<organism evidence="2">
    <name type="scientific">Culex pipiens</name>
    <name type="common">House mosquito</name>
    <dbReference type="NCBI Taxonomy" id="7175"/>
    <lineage>
        <taxon>Eukaryota</taxon>
        <taxon>Metazoa</taxon>
        <taxon>Ecdysozoa</taxon>
        <taxon>Arthropoda</taxon>
        <taxon>Hexapoda</taxon>
        <taxon>Insecta</taxon>
        <taxon>Pterygota</taxon>
        <taxon>Neoptera</taxon>
        <taxon>Endopterygota</taxon>
        <taxon>Diptera</taxon>
        <taxon>Nematocera</taxon>
        <taxon>Culicoidea</taxon>
        <taxon>Culicidae</taxon>
        <taxon>Culicinae</taxon>
        <taxon>Culicini</taxon>
        <taxon>Culex</taxon>
        <taxon>Culex</taxon>
    </lineage>
</organism>
<keyword evidence="1" id="KW-1133">Transmembrane helix</keyword>
<keyword evidence="1" id="KW-0472">Membrane</keyword>
<dbReference type="EMBL" id="HBUE01028004">
    <property type="protein sequence ID" value="CAG6455232.1"/>
    <property type="molecule type" value="Transcribed_RNA"/>
</dbReference>
<dbReference type="EMBL" id="HBUE01350941">
    <property type="protein sequence ID" value="CAG6603132.1"/>
    <property type="molecule type" value="Transcribed_RNA"/>
</dbReference>
<dbReference type="AlphaFoldDB" id="A0A8D8F0Y4"/>
<protein>
    <submittedName>
        <fullName evidence="2">(northern house mosquito) hypothetical protein</fullName>
    </submittedName>
</protein>
<dbReference type="EMBL" id="HBUE01243842">
    <property type="protein sequence ID" value="CAG6550838.1"/>
    <property type="molecule type" value="Transcribed_RNA"/>
</dbReference>